<dbReference type="InterPro" id="IPR001173">
    <property type="entry name" value="Glyco_trans_2-like"/>
</dbReference>
<reference evidence="3 4" key="1">
    <citation type="journal article" date="2019" name="Int. J. Syst. Evol. Microbiol.">
        <title>The Global Catalogue of Microorganisms (GCM) 10K type strain sequencing project: providing services to taxonomists for standard genome sequencing and annotation.</title>
        <authorList>
            <consortium name="The Broad Institute Genomics Platform"/>
            <consortium name="The Broad Institute Genome Sequencing Center for Infectious Disease"/>
            <person name="Wu L."/>
            <person name="Ma J."/>
        </authorList>
    </citation>
    <scope>NUCLEOTIDE SEQUENCE [LARGE SCALE GENOMIC DNA]</scope>
    <source>
        <strain evidence="3 4">JCM 14735</strain>
    </source>
</reference>
<protein>
    <recommendedName>
        <fullName evidence="2">Glycosyltransferase 2-like domain-containing protein</fullName>
    </recommendedName>
</protein>
<gene>
    <name evidence="3" type="ORF">GCM10009767_29630</name>
</gene>
<evidence type="ECO:0000259" key="2">
    <source>
        <dbReference type="Pfam" id="PF00535"/>
    </source>
</evidence>
<dbReference type="Proteomes" id="UP001501204">
    <property type="component" value="Unassembled WGS sequence"/>
</dbReference>
<feature type="compositionally biased region" description="Basic and acidic residues" evidence="1">
    <location>
        <begin position="185"/>
        <end position="194"/>
    </location>
</feature>
<dbReference type="PANTHER" id="PTHR43685:SF2">
    <property type="entry name" value="GLYCOSYLTRANSFERASE 2-LIKE DOMAIN-CONTAINING PROTEIN"/>
    <property type="match status" value="1"/>
</dbReference>
<feature type="domain" description="Glycosyltransferase 2-like" evidence="2">
    <location>
        <begin position="436"/>
        <end position="538"/>
    </location>
</feature>
<name>A0ABN2L040_9MICC</name>
<feature type="compositionally biased region" description="Basic and acidic residues" evidence="1">
    <location>
        <begin position="564"/>
        <end position="579"/>
    </location>
</feature>
<evidence type="ECO:0000313" key="3">
    <source>
        <dbReference type="EMBL" id="GAA1769859.1"/>
    </source>
</evidence>
<dbReference type="InterPro" id="IPR050834">
    <property type="entry name" value="Glycosyltransf_2"/>
</dbReference>
<dbReference type="PANTHER" id="PTHR43685">
    <property type="entry name" value="GLYCOSYLTRANSFERASE"/>
    <property type="match status" value="1"/>
</dbReference>
<dbReference type="CDD" id="cd00761">
    <property type="entry name" value="Glyco_tranf_GTA_type"/>
    <property type="match status" value="1"/>
</dbReference>
<keyword evidence="4" id="KW-1185">Reference proteome</keyword>
<proteinExistence type="predicted"/>
<organism evidence="3 4">
    <name type="scientific">Kocuria aegyptia</name>
    <dbReference type="NCBI Taxonomy" id="330943"/>
    <lineage>
        <taxon>Bacteria</taxon>
        <taxon>Bacillati</taxon>
        <taxon>Actinomycetota</taxon>
        <taxon>Actinomycetes</taxon>
        <taxon>Micrococcales</taxon>
        <taxon>Micrococcaceae</taxon>
        <taxon>Kocuria</taxon>
    </lineage>
</organism>
<dbReference type="InterPro" id="IPR029044">
    <property type="entry name" value="Nucleotide-diphossugar_trans"/>
</dbReference>
<feature type="region of interest" description="Disordered" evidence="1">
    <location>
        <begin position="42"/>
        <end position="65"/>
    </location>
</feature>
<dbReference type="SUPFAM" id="SSF53448">
    <property type="entry name" value="Nucleotide-diphospho-sugar transferases"/>
    <property type="match status" value="1"/>
</dbReference>
<accession>A0ABN2L040</accession>
<dbReference type="RefSeq" id="WP_344123772.1">
    <property type="nucleotide sequence ID" value="NZ_BAAAOA010000046.1"/>
</dbReference>
<sequence>MHIDVFPGPVGPGRRTGEQREFRGLLEELALRGIDARFVGPEADPVLEAPGEEPPGAGGGAPPGRPAAEAFLLVGLGGDAPTDDAQLVPWLDRARTAAQTGRPLVISGLALDPGTLPEEAVRRLLPAAALVGLRDEASLAVARRLCPEHPGLRVGWEDALLLPRPAPARPPAQDGSTQRHGARHGPGDRQREQEEPVAPPRIVAAVVRPAGPFPPEQLARVLAALLDALVHRTGGTVTLVACGGGPADEQFAADVAALLRGDVERVLAGPEMADEASVRADWVLTTCFRGAALGLAARAVVLPVGPDKYSILSMNGVLGRWGLVDGVVPLAGLLTPGDAAWDTRAAVQQWATEAVAHRGALRAALADAEPAVREAAARWWDDLAGALRGRPPQPAPTAAAAPRGVGAPVVRALRRRYTVPEMPPERPTVTIVLRHREAPARLGGAVDDLLAQTFTDWLLVVVDDGGDPHEVDEALAPRREELAGRVTVLHHRRPLGLAAAANRGLRAGESELVVLHDSAGVWPPTLLQRAVAHLEDPLVADDGVVVPTRARLVAGDGVAAPADGRARADQDVPPDRPGREQLTLTDVLDGDRTAVDSPFLYRRAVHGVLGDYDETLGAAADWEFTLRFLETFTVGLLPACPPGPGDRTDGTSAVRGEVAVRDRHLRQWTTEHGIGLPLYLRRAAAQEAGALHRRLDAAEELALELLDVVRAQSRQIERLERTVAEKGFAAFWRRAWRSLRGR</sequence>
<feature type="region of interest" description="Disordered" evidence="1">
    <location>
        <begin position="163"/>
        <end position="198"/>
    </location>
</feature>
<dbReference type="Pfam" id="PF00535">
    <property type="entry name" value="Glycos_transf_2"/>
    <property type="match status" value="1"/>
</dbReference>
<evidence type="ECO:0000256" key="1">
    <source>
        <dbReference type="SAM" id="MobiDB-lite"/>
    </source>
</evidence>
<comment type="caution">
    <text evidence="3">The sequence shown here is derived from an EMBL/GenBank/DDBJ whole genome shotgun (WGS) entry which is preliminary data.</text>
</comment>
<evidence type="ECO:0000313" key="4">
    <source>
        <dbReference type="Proteomes" id="UP001501204"/>
    </source>
</evidence>
<feature type="region of interest" description="Disordered" evidence="1">
    <location>
        <begin position="561"/>
        <end position="580"/>
    </location>
</feature>
<dbReference type="Gene3D" id="3.90.550.10">
    <property type="entry name" value="Spore Coat Polysaccharide Biosynthesis Protein SpsA, Chain A"/>
    <property type="match status" value="1"/>
</dbReference>
<dbReference type="EMBL" id="BAAAOA010000046">
    <property type="protein sequence ID" value="GAA1769859.1"/>
    <property type="molecule type" value="Genomic_DNA"/>
</dbReference>